<dbReference type="RefSeq" id="WP_094472853.1">
    <property type="nucleotide sequence ID" value="NZ_NOXT01000083.1"/>
</dbReference>
<keyword evidence="1" id="KW-1133">Transmembrane helix</keyword>
<gene>
    <name evidence="2" type="ORF">CHU93_03920</name>
</gene>
<protein>
    <submittedName>
        <fullName evidence="2">Uncharacterized protein</fullName>
    </submittedName>
</protein>
<feature type="transmembrane region" description="Helical" evidence="1">
    <location>
        <begin position="6"/>
        <end position="30"/>
    </location>
</feature>
<dbReference type="AlphaFoldDB" id="A0A255YU89"/>
<keyword evidence="3" id="KW-1185">Reference proteome</keyword>
<accession>A0A255YU89</accession>
<feature type="transmembrane region" description="Helical" evidence="1">
    <location>
        <begin position="76"/>
        <end position="96"/>
    </location>
</feature>
<dbReference type="EMBL" id="NOXT01000083">
    <property type="protein sequence ID" value="OYQ31990.1"/>
    <property type="molecule type" value="Genomic_DNA"/>
</dbReference>
<evidence type="ECO:0000313" key="3">
    <source>
        <dbReference type="Proteomes" id="UP000216991"/>
    </source>
</evidence>
<evidence type="ECO:0000256" key="1">
    <source>
        <dbReference type="SAM" id="Phobius"/>
    </source>
</evidence>
<feature type="transmembrane region" description="Helical" evidence="1">
    <location>
        <begin position="116"/>
        <end position="134"/>
    </location>
</feature>
<keyword evidence="1" id="KW-0812">Transmembrane</keyword>
<name>A0A255YU89_9SPHN</name>
<proteinExistence type="predicted"/>
<comment type="caution">
    <text evidence="2">The sequence shown here is derived from an EMBL/GenBank/DDBJ whole genome shotgun (WGS) entry which is preliminary data.</text>
</comment>
<organism evidence="2 3">
    <name type="scientific">Sandarakinorhabdus cyanobacteriorum</name>
    <dbReference type="NCBI Taxonomy" id="1981098"/>
    <lineage>
        <taxon>Bacteria</taxon>
        <taxon>Pseudomonadati</taxon>
        <taxon>Pseudomonadota</taxon>
        <taxon>Alphaproteobacteria</taxon>
        <taxon>Sphingomonadales</taxon>
        <taxon>Sphingosinicellaceae</taxon>
        <taxon>Sandarakinorhabdus</taxon>
    </lineage>
</organism>
<feature type="transmembrane region" description="Helical" evidence="1">
    <location>
        <begin position="42"/>
        <end position="64"/>
    </location>
</feature>
<evidence type="ECO:0000313" key="2">
    <source>
        <dbReference type="EMBL" id="OYQ31990.1"/>
    </source>
</evidence>
<keyword evidence="1" id="KW-0472">Membrane</keyword>
<dbReference type="Proteomes" id="UP000216991">
    <property type="component" value="Unassembled WGS sequence"/>
</dbReference>
<feature type="transmembrane region" description="Helical" evidence="1">
    <location>
        <begin position="146"/>
        <end position="164"/>
    </location>
</feature>
<sequence length="187" mass="20574">MSQFEFIFSFFGLLLGLSLTEILAGLARAIQAQLRPGSAVRIGWLTPLLGTFVLLDLISFWQAVWVTRDVLAVSGHALMAIMLFTGAYFLAASLVFPRDSDEAGDHDAHFFRVRRIVIGVMLVLLACQLGFYASQPALAKLLTRPLSLGLTVVLVILMLAAMLARGKRWCELTMAALVARYVVVYLL</sequence>
<reference evidence="2 3" key="1">
    <citation type="submission" date="2017-07" db="EMBL/GenBank/DDBJ databases">
        <title>Sandarakinorhabdus cyanobacteriorum sp. nov., a novel bacterium isolated from cyanobacterial aggregates in a eutrophic lake.</title>
        <authorList>
            <person name="Cai H."/>
        </authorList>
    </citation>
    <scope>NUCLEOTIDE SEQUENCE [LARGE SCALE GENOMIC DNA]</scope>
    <source>
        <strain evidence="2 3">TH057</strain>
    </source>
</reference>
<dbReference type="OrthoDB" id="7192182at2"/>